<dbReference type="InterPro" id="IPR001173">
    <property type="entry name" value="Glyco_trans_2-like"/>
</dbReference>
<dbReference type="Pfam" id="PF05050">
    <property type="entry name" value="Methyltransf_21"/>
    <property type="match status" value="1"/>
</dbReference>
<gene>
    <name evidence="4" type="ORF">V3851_19930</name>
</gene>
<accession>A0ABU7VWG2</accession>
<dbReference type="PANTHER" id="PTHR22916">
    <property type="entry name" value="GLYCOSYLTRANSFERASE"/>
    <property type="match status" value="1"/>
</dbReference>
<evidence type="ECO:0000259" key="3">
    <source>
        <dbReference type="Pfam" id="PF05050"/>
    </source>
</evidence>
<protein>
    <submittedName>
        <fullName evidence="4">FkbM family methyltransferase</fullName>
    </submittedName>
</protein>
<dbReference type="Pfam" id="PF00535">
    <property type="entry name" value="Glycos_transf_2"/>
    <property type="match status" value="1"/>
</dbReference>
<dbReference type="Gene3D" id="3.40.50.150">
    <property type="entry name" value="Vaccinia Virus protein VP39"/>
    <property type="match status" value="1"/>
</dbReference>
<evidence type="ECO:0000313" key="5">
    <source>
        <dbReference type="Proteomes" id="UP001306950"/>
    </source>
</evidence>
<keyword evidence="4" id="KW-0808">Transferase</keyword>
<dbReference type="GO" id="GO:0032259">
    <property type="term" value="P:methylation"/>
    <property type="evidence" value="ECO:0007669"/>
    <property type="project" value="UniProtKB-KW"/>
</dbReference>
<comment type="similarity">
    <text evidence="1">Belongs to the glycosyltransferase 2 family.</text>
</comment>
<dbReference type="InterPro" id="IPR029044">
    <property type="entry name" value="Nucleotide-diphossugar_trans"/>
</dbReference>
<feature type="domain" description="Methyltransferase FkbM" evidence="3">
    <location>
        <begin position="407"/>
        <end position="553"/>
    </location>
</feature>
<dbReference type="SUPFAM" id="SSF53448">
    <property type="entry name" value="Nucleotide-diphospho-sugar transferases"/>
    <property type="match status" value="1"/>
</dbReference>
<dbReference type="GO" id="GO:0008168">
    <property type="term" value="F:methyltransferase activity"/>
    <property type="evidence" value="ECO:0007669"/>
    <property type="project" value="UniProtKB-KW"/>
</dbReference>
<dbReference type="InterPro" id="IPR006342">
    <property type="entry name" value="FkbM_mtfrase"/>
</dbReference>
<keyword evidence="4" id="KW-0489">Methyltransferase</keyword>
<name>A0ABU7VWG2_9BACL</name>
<dbReference type="NCBIfam" id="TIGR01444">
    <property type="entry name" value="fkbM_fam"/>
    <property type="match status" value="1"/>
</dbReference>
<proteinExistence type="inferred from homology"/>
<dbReference type="CDD" id="cd00761">
    <property type="entry name" value="Glyco_tranf_GTA_type"/>
    <property type="match status" value="1"/>
</dbReference>
<reference evidence="4 5" key="1">
    <citation type="submission" date="2024-02" db="EMBL/GenBank/DDBJ databases">
        <title>A nitrogen-fixing paenibacillus bacterium.</title>
        <authorList>
            <person name="Zhang W.L."/>
            <person name="Chen S.F."/>
        </authorList>
    </citation>
    <scope>NUCLEOTIDE SEQUENCE [LARGE SCALE GENOMIC DNA]</scope>
    <source>
        <strain evidence="4 5">M1</strain>
    </source>
</reference>
<keyword evidence="5" id="KW-1185">Reference proteome</keyword>
<sequence length="574" mass="65979">MMSGNNNVKVSVIIPAYNVVEYITDTIRSVTQSTMNGIEIIVIDDYSMDGTYEILQKLAEIHSMIVLVRNPQNNGVAAARNKGLEIARGEYVFFLDGDDLIEPAALGKMYVSAIRTQADIVTGTYNNLTSHGNAVAELFIKYPTLSVGGTKRITDYPEFFNFFFCWGKLYKRELINKVRFNERIAIGEDIPIAIYTYINSKSIYTLPETVYFYRSRDGVSRSLTQSMSPDITLQNSLMMWSDIQSFFAELDEEEKDQLETYFTNMFIFDEWVHLSRAILSDHKAVRFAGLNAFDSWVTSLDITLFLKCINNLYNVMYYIDRMLDVLDEETRQRCLRLINTIKNKLNQCPVPEEDTNSQQFSLKDNVTIRVFKDDFIGRIIGENRDYYEREDLDKFLKHIPEASVIYDIGANIGNHSLYFSKYAKPQKIYAFEPIKEVKELLAANLRDNQFFNVEIIEAAVSDINTQGEMSIFDGNIGASHLLYSETGATTVVKIDDLNLLPPQFVKIDVDNLELEVINGMKQTLLDHRPILWLEIRDSSLVRVNRLLNQLNYEIVDRALSGFDYSNYIYAPKNL</sequence>
<evidence type="ECO:0000313" key="4">
    <source>
        <dbReference type="EMBL" id="MEF2968104.1"/>
    </source>
</evidence>
<dbReference type="Proteomes" id="UP001306950">
    <property type="component" value="Unassembled WGS sequence"/>
</dbReference>
<dbReference type="PANTHER" id="PTHR22916:SF3">
    <property type="entry name" value="UDP-GLCNAC:BETAGAL BETA-1,3-N-ACETYLGLUCOSAMINYLTRANSFERASE-LIKE PROTEIN 1"/>
    <property type="match status" value="1"/>
</dbReference>
<dbReference type="EMBL" id="JAZHPZ010000012">
    <property type="protein sequence ID" value="MEF2968104.1"/>
    <property type="molecule type" value="Genomic_DNA"/>
</dbReference>
<feature type="domain" description="Glycosyltransferase 2-like" evidence="2">
    <location>
        <begin position="11"/>
        <end position="125"/>
    </location>
</feature>
<organism evidence="4 5">
    <name type="scientific">Paenibacillus haidiansis</name>
    <dbReference type="NCBI Taxonomy" id="1574488"/>
    <lineage>
        <taxon>Bacteria</taxon>
        <taxon>Bacillati</taxon>
        <taxon>Bacillota</taxon>
        <taxon>Bacilli</taxon>
        <taxon>Bacillales</taxon>
        <taxon>Paenibacillaceae</taxon>
        <taxon>Paenibacillus</taxon>
    </lineage>
</organism>
<evidence type="ECO:0000259" key="2">
    <source>
        <dbReference type="Pfam" id="PF00535"/>
    </source>
</evidence>
<evidence type="ECO:0000256" key="1">
    <source>
        <dbReference type="ARBA" id="ARBA00006739"/>
    </source>
</evidence>
<dbReference type="Gene3D" id="3.90.550.10">
    <property type="entry name" value="Spore Coat Polysaccharide Biosynthesis Protein SpsA, Chain A"/>
    <property type="match status" value="1"/>
</dbReference>
<dbReference type="SUPFAM" id="SSF53335">
    <property type="entry name" value="S-adenosyl-L-methionine-dependent methyltransferases"/>
    <property type="match status" value="1"/>
</dbReference>
<dbReference type="InterPro" id="IPR029063">
    <property type="entry name" value="SAM-dependent_MTases_sf"/>
</dbReference>
<comment type="caution">
    <text evidence="4">The sequence shown here is derived from an EMBL/GenBank/DDBJ whole genome shotgun (WGS) entry which is preliminary data.</text>
</comment>